<evidence type="ECO:0000313" key="1">
    <source>
        <dbReference type="EMBL" id="MCP2270560.1"/>
    </source>
</evidence>
<dbReference type="EMBL" id="JAMTCO010000007">
    <property type="protein sequence ID" value="MCP2270560.1"/>
    <property type="molecule type" value="Genomic_DNA"/>
</dbReference>
<accession>A0ABT1ID56</accession>
<proteinExistence type="predicted"/>
<gene>
    <name evidence="1" type="ORF">LV75_003061</name>
</gene>
<organism evidence="1 2">
    <name type="scientific">Actinokineospora diospyrosa</name>
    <dbReference type="NCBI Taxonomy" id="103728"/>
    <lineage>
        <taxon>Bacteria</taxon>
        <taxon>Bacillati</taxon>
        <taxon>Actinomycetota</taxon>
        <taxon>Actinomycetes</taxon>
        <taxon>Pseudonocardiales</taxon>
        <taxon>Pseudonocardiaceae</taxon>
        <taxon>Actinokineospora</taxon>
    </lineage>
</organism>
<dbReference type="Proteomes" id="UP001205185">
    <property type="component" value="Unassembled WGS sequence"/>
</dbReference>
<evidence type="ECO:0000313" key="2">
    <source>
        <dbReference type="Proteomes" id="UP001205185"/>
    </source>
</evidence>
<comment type="caution">
    <text evidence="1">The sequence shown here is derived from an EMBL/GenBank/DDBJ whole genome shotgun (WGS) entry which is preliminary data.</text>
</comment>
<evidence type="ECO:0008006" key="3">
    <source>
        <dbReference type="Google" id="ProtNLM"/>
    </source>
</evidence>
<protein>
    <recommendedName>
        <fullName evidence="3">NlpC/P60 family protein</fullName>
    </recommendedName>
</protein>
<dbReference type="RefSeq" id="WP_253887519.1">
    <property type="nucleotide sequence ID" value="NZ_BAAAVB010000009.1"/>
</dbReference>
<name>A0ABT1ID56_9PSEU</name>
<sequence length="130" mass="15036">MSTREDVLHRAQSWVESAVPHDPAGWWQDQYGCYPTTATGLVAMAWQLNRGVTIEEASRPIDKDGLAGGDVMLRDERHVALFEGWADPDRGSYWGLELRPLLGTVRRRIRYPYENSSRHYHPRERLPGYR</sequence>
<keyword evidence="2" id="KW-1185">Reference proteome</keyword>
<reference evidence="1 2" key="1">
    <citation type="submission" date="2022-06" db="EMBL/GenBank/DDBJ databases">
        <title>Genomic Encyclopedia of Archaeal and Bacterial Type Strains, Phase II (KMG-II): from individual species to whole genera.</title>
        <authorList>
            <person name="Goeker M."/>
        </authorList>
    </citation>
    <scope>NUCLEOTIDE SEQUENCE [LARGE SCALE GENOMIC DNA]</scope>
    <source>
        <strain evidence="1 2">DSM 44255</strain>
    </source>
</reference>